<dbReference type="Proteomes" id="UP000679690">
    <property type="component" value="Unassembled WGS sequence"/>
</dbReference>
<dbReference type="InterPro" id="IPR002347">
    <property type="entry name" value="SDR_fam"/>
</dbReference>
<dbReference type="PANTHER" id="PTHR43658">
    <property type="entry name" value="SHORT-CHAIN DEHYDROGENASE/REDUCTASE"/>
    <property type="match status" value="1"/>
</dbReference>
<name>A0ABS3UWN3_9ACTN</name>
<keyword evidence="1" id="KW-0560">Oxidoreductase</keyword>
<organism evidence="3 4">
    <name type="scientific">Actinoplanes flavus</name>
    <dbReference type="NCBI Taxonomy" id="2820290"/>
    <lineage>
        <taxon>Bacteria</taxon>
        <taxon>Bacillati</taxon>
        <taxon>Actinomycetota</taxon>
        <taxon>Actinomycetes</taxon>
        <taxon>Micromonosporales</taxon>
        <taxon>Micromonosporaceae</taxon>
        <taxon>Actinoplanes</taxon>
    </lineage>
</organism>
<evidence type="ECO:0000256" key="2">
    <source>
        <dbReference type="SAM" id="MobiDB-lite"/>
    </source>
</evidence>
<proteinExistence type="predicted"/>
<comment type="caution">
    <text evidence="3">The sequence shown here is derived from an EMBL/GenBank/DDBJ whole genome shotgun (WGS) entry which is preliminary data.</text>
</comment>
<dbReference type="SUPFAM" id="SSF51735">
    <property type="entry name" value="NAD(P)-binding Rossmann-fold domains"/>
    <property type="match status" value="1"/>
</dbReference>
<feature type="non-terminal residue" evidence="3">
    <location>
        <position position="65"/>
    </location>
</feature>
<dbReference type="InterPro" id="IPR036291">
    <property type="entry name" value="NAD(P)-bd_dom_sf"/>
</dbReference>
<dbReference type="Gene3D" id="3.40.50.720">
    <property type="entry name" value="NAD(P)-binding Rossmann-like Domain"/>
    <property type="match status" value="1"/>
</dbReference>
<accession>A0ABS3UWN3</accession>
<dbReference type="EMBL" id="JAGFNS010000033">
    <property type="protein sequence ID" value="MBO3742996.1"/>
    <property type="molecule type" value="Genomic_DNA"/>
</dbReference>
<reference evidence="3 4" key="1">
    <citation type="submission" date="2021-03" db="EMBL/GenBank/DDBJ databases">
        <title>Actinoplanes flavus sp. nov., a novel actinomycete isolated from Coconut Palm rhizosphere soil.</title>
        <authorList>
            <person name="Luo X."/>
        </authorList>
    </citation>
    <scope>NUCLEOTIDE SEQUENCE [LARGE SCALE GENOMIC DNA]</scope>
    <source>
        <strain evidence="3 4">NEAU-H7</strain>
    </source>
</reference>
<evidence type="ECO:0000256" key="1">
    <source>
        <dbReference type="ARBA" id="ARBA00023002"/>
    </source>
</evidence>
<dbReference type="Pfam" id="PF00106">
    <property type="entry name" value="adh_short"/>
    <property type="match status" value="1"/>
</dbReference>
<feature type="region of interest" description="Disordered" evidence="2">
    <location>
        <begin position="41"/>
        <end position="65"/>
    </location>
</feature>
<sequence length="65" mass="6662">MRLSQHDVALVTGGASGLGLATVQALVAEGAKVVIVDLPSSDGKDVAERRGDTARVRPGHVTPEE</sequence>
<dbReference type="RefSeq" id="WP_208472149.1">
    <property type="nucleotide sequence ID" value="NZ_JAGFNS010000033.1"/>
</dbReference>
<evidence type="ECO:0000313" key="4">
    <source>
        <dbReference type="Proteomes" id="UP000679690"/>
    </source>
</evidence>
<dbReference type="PANTHER" id="PTHR43658:SF8">
    <property type="entry name" value="17-BETA-HYDROXYSTEROID DEHYDROGENASE 14-RELATED"/>
    <property type="match status" value="1"/>
</dbReference>
<gene>
    <name evidence="3" type="ORF">J5X75_36380</name>
</gene>
<evidence type="ECO:0000313" key="3">
    <source>
        <dbReference type="EMBL" id="MBO3742996.1"/>
    </source>
</evidence>
<keyword evidence="4" id="KW-1185">Reference proteome</keyword>
<protein>
    <submittedName>
        <fullName evidence="3">SDR family NAD(P)-dependent oxidoreductase</fullName>
    </submittedName>
</protein>
<feature type="compositionally biased region" description="Basic and acidic residues" evidence="2">
    <location>
        <begin position="42"/>
        <end position="55"/>
    </location>
</feature>